<dbReference type="EMBL" id="RJJR01000001">
    <property type="protein sequence ID" value="RNI39842.1"/>
    <property type="molecule type" value="Genomic_DNA"/>
</dbReference>
<dbReference type="OrthoDB" id="9027184at2"/>
<evidence type="ECO:0000313" key="2">
    <source>
        <dbReference type="Proteomes" id="UP000267223"/>
    </source>
</evidence>
<accession>A0A3M9NPW2</accession>
<protein>
    <submittedName>
        <fullName evidence="1">Putative baseplate assembly protein</fullName>
    </submittedName>
</protein>
<keyword evidence="2" id="KW-1185">Reference proteome</keyword>
<comment type="caution">
    <text evidence="1">The sequence shown here is derived from an EMBL/GenBank/DDBJ whole genome shotgun (WGS) entry which is preliminary data.</text>
</comment>
<dbReference type="InterPro" id="IPR011749">
    <property type="entry name" value="CHP02243"/>
</dbReference>
<evidence type="ECO:0000313" key="1">
    <source>
        <dbReference type="EMBL" id="RNI39842.1"/>
    </source>
</evidence>
<proteinExistence type="predicted"/>
<dbReference type="RefSeq" id="WP_123118733.1">
    <property type="nucleotide sequence ID" value="NZ_RJJR01000001.1"/>
</dbReference>
<organism evidence="1 2">
    <name type="scientific">Hanamia caeni</name>
    <dbReference type="NCBI Taxonomy" id="2294116"/>
    <lineage>
        <taxon>Bacteria</taxon>
        <taxon>Pseudomonadati</taxon>
        <taxon>Bacteroidota</taxon>
        <taxon>Chitinophagia</taxon>
        <taxon>Chitinophagales</taxon>
        <taxon>Chitinophagaceae</taxon>
        <taxon>Hanamia</taxon>
    </lineage>
</organism>
<gene>
    <name evidence="1" type="ORF">EFY79_00635</name>
</gene>
<dbReference type="AlphaFoldDB" id="A0A3M9NPW2"/>
<dbReference type="Gene3D" id="3.30.300.200">
    <property type="match status" value="1"/>
</dbReference>
<sequence length="804" mass="89552">MATQFFCKNMDRWKKVMEKPDINGIDYLEVSSDDQKTLTVYFLHNLIESPVNSSFLSKTNILIEGGVRVKNINVIDAVPNGNALVITVDKAGDFSDYTLRLINGDAGTNNPPSGFDQQLSSITFSFKINCPTDFDCKTNTACPPGNFDEPVIDYLAKDFSSFNRLMSDRLSVLVPDWKERNAADLEVALIELMAYVGDRLSYYQDAVATEAYLATARRRISVKRHARLLDYYMHDGCNARVWVQIQTDTDGIVVNKKTALLASDNASEKNVITANEAQKLMKETDVIAFETMHDLTLFASHNQISFYTWCDNNCCLPKGSTSATLVNPYTGSPLSPPELNLNLNPGDVLIFEEIRSPETGEEPDADPVHRCVVRLKKVEPDTDLLTGANVLNIEWYPEDALAFALCLSATNSEGEQFEISIARGNIVLADEGITRNNKQLNPAFYIGDSIRYYPKLSDINITHTVSYDHLSAKAEAASLALKQDALKALPSVSLHYNYEDWNAKKDLLNSDKFATEFVVETEYDGTSYVRFGDNIIGKKPDIGFSPVATYRVGNGSNGNVGANTINTIVWEKGGIIKVSNPLPAVGGTESESMEQVRQYAPQAFRTQQRAVTEADYVEKAKLHPEVQNAAARFYWTGSWYTVYVIIDRLGGKEIDEAFKQDMINFLEQYRMAGYDIEVISPTFVPLNISLKVCLKQGRFQADVKQALLKAFGNNLLSDGTTGFFHPDNFTFGQPVYLSEVYERAMAVDGVTSVEMETFQRWAKNPDGEIADGIIQPSLLEIIRLDNDPSLPENGKIDFTILNGL</sequence>
<dbReference type="NCBIfam" id="TIGR02243">
    <property type="entry name" value="putative baseplate assembly protein"/>
    <property type="match status" value="1"/>
</dbReference>
<name>A0A3M9NPW2_9BACT</name>
<dbReference type="Proteomes" id="UP000267223">
    <property type="component" value="Unassembled WGS sequence"/>
</dbReference>
<reference evidence="1 2" key="1">
    <citation type="submission" date="2018-11" db="EMBL/GenBank/DDBJ databases">
        <title>Draft genome sequence of Ferruginibacter sp. BO-59.</title>
        <authorList>
            <person name="Im W.T."/>
        </authorList>
    </citation>
    <scope>NUCLEOTIDE SEQUENCE [LARGE SCALE GENOMIC DNA]</scope>
    <source>
        <strain evidence="1 2">BO-59</strain>
    </source>
</reference>